<name>A0AA94JQY7_9FLAO</name>
<comment type="caution">
    <text evidence="1">The sequence shown here is derived from an EMBL/GenBank/DDBJ whole genome shotgun (WGS) entry which is preliminary data.</text>
</comment>
<protein>
    <submittedName>
        <fullName evidence="1">Uncharacterized protein</fullName>
    </submittedName>
</protein>
<dbReference type="EMBL" id="RWGX01000004">
    <property type="protein sequence ID" value="RVU87954.1"/>
    <property type="molecule type" value="Genomic_DNA"/>
</dbReference>
<dbReference type="RefSeq" id="WP_127821978.1">
    <property type="nucleotide sequence ID" value="NZ_RWGX02000016.1"/>
</dbReference>
<sequence>MLGFTIDSINLFKKWNTLENFNFEEFGKKIKAKPMKKRGWKRGYYKKFIIVFNPNYGIYVMGSISNYFIGYNDIMPYKNLIIAIDILSTELGLDLHSARLYRLDLALNIQTKKSISRYTHFLFLDLPRFKRLEQDDGVRFESNKIKIAIYNKTLEVLQKRGMIIENNILRIEFRITKSIADILEIKEMEISDIYDTTVYEKLLRKFEEYYFKIKKQYINSDLANLQEITPKILKQALNNNAIIEKFGSQKEAYRAIEHWQKEGKIKDANIKSRLRKIVSDYSKNEGITQPHPLVLELDKKVSAEIEKAIKSIN</sequence>
<organism evidence="1">
    <name type="scientific">Flavobacterium columnare</name>
    <dbReference type="NCBI Taxonomy" id="996"/>
    <lineage>
        <taxon>Bacteria</taxon>
        <taxon>Pseudomonadati</taxon>
        <taxon>Bacteroidota</taxon>
        <taxon>Flavobacteriia</taxon>
        <taxon>Flavobacteriales</taxon>
        <taxon>Flavobacteriaceae</taxon>
        <taxon>Flavobacterium</taxon>
    </lineage>
</organism>
<gene>
    <name evidence="1" type="ORF">EJB19_06970</name>
</gene>
<dbReference type="AlphaFoldDB" id="A0AA94JQY7"/>
<proteinExistence type="predicted"/>
<accession>A0AA94JQY7</accession>
<evidence type="ECO:0000313" key="1">
    <source>
        <dbReference type="EMBL" id="RVU87954.1"/>
    </source>
</evidence>
<reference evidence="1" key="1">
    <citation type="submission" date="2018-12" db="EMBL/GenBank/DDBJ databases">
        <title>Draft genome sequence of Flaovobacterium columnare BGFS27 isolated from channel catfish in Alabama.</title>
        <authorList>
            <person name="Cai W."/>
            <person name="Arias C."/>
        </authorList>
    </citation>
    <scope>NUCLEOTIDE SEQUENCE [LARGE SCALE GENOMIC DNA]</scope>
    <source>
        <strain evidence="1">BGFS27</strain>
    </source>
</reference>